<dbReference type="Gene3D" id="3.40.50.300">
    <property type="entry name" value="P-loop containing nucleotide triphosphate hydrolases"/>
    <property type="match status" value="1"/>
</dbReference>
<keyword evidence="2" id="KW-0347">Helicase</keyword>
<feature type="domain" description="SNF2 N-terminal" evidence="1">
    <location>
        <begin position="92"/>
        <end position="227"/>
    </location>
</feature>
<reference evidence="2 3" key="1">
    <citation type="submission" date="2019-08" db="EMBL/GenBank/DDBJ databases">
        <title>In-depth cultivation of the pig gut microbiome towards novel bacterial diversity and tailored functional studies.</title>
        <authorList>
            <person name="Wylensek D."/>
            <person name="Hitch T.C.A."/>
            <person name="Clavel T."/>
        </authorList>
    </citation>
    <scope>NUCLEOTIDE SEQUENCE [LARGE SCALE GENOMIC DNA]</scope>
    <source>
        <strain evidence="2 3">Oil-RF-744-WCA-WT-10</strain>
    </source>
</reference>
<protein>
    <submittedName>
        <fullName evidence="2">DEAD/DEAH box helicase</fullName>
    </submittedName>
</protein>
<sequence>MEDLQYQADAKRYLNDWKVGALFMDAGTGKTKVAVDIVNNSPCDFVLWVGPLQTIRKKHITAEVENQGGFKMPSKFVGVESIGQSDRIYLEVIDELEKYKCPFVVVDESLKIKNAGAKRTMRLLEIGRRVEYKLILNGTPISRNLLDVWSQMEFLSPLILNMTLSQFKKTFCEITRITKTDGYRYYTKEYISGYENVDYLYSLIRHYVFRADLQLNISQNYRYRRYCIDEDSLAEYQSIKEEFLTDEMLEWRNNNIFLEMTQKMQHAYCCTASKFEQVREILAESEVEPEHTIIFCKYIKSREMCEKAFPRCLVLSYQKDSLGLNLQDYNVTIYFDKVWDYALLTQSTRRTYRTGQERDCLYYDLTGNVGLESLIDRNISKKVTMSEYFKKATKEQIKNDL</sequence>
<evidence type="ECO:0000313" key="2">
    <source>
        <dbReference type="EMBL" id="MSS16169.1"/>
    </source>
</evidence>
<dbReference type="InterPro" id="IPR038718">
    <property type="entry name" value="SNF2-like_sf"/>
</dbReference>
<dbReference type="PANTHER" id="PTHR10799">
    <property type="entry name" value="SNF2/RAD54 HELICASE FAMILY"/>
    <property type="match status" value="1"/>
</dbReference>
<dbReference type="SUPFAM" id="SSF52540">
    <property type="entry name" value="P-loop containing nucleoside triphosphate hydrolases"/>
    <property type="match status" value="2"/>
</dbReference>
<dbReference type="Pfam" id="PF00176">
    <property type="entry name" value="SNF2-rel_dom"/>
    <property type="match status" value="1"/>
</dbReference>
<dbReference type="AlphaFoldDB" id="A0A6L5X731"/>
<dbReference type="GO" id="GO:0004386">
    <property type="term" value="F:helicase activity"/>
    <property type="evidence" value="ECO:0007669"/>
    <property type="project" value="UniProtKB-KW"/>
</dbReference>
<organism evidence="2 3">
    <name type="scientific">Sodaliphilus pleomorphus</name>
    <dbReference type="NCBI Taxonomy" id="2606626"/>
    <lineage>
        <taxon>Bacteria</taxon>
        <taxon>Pseudomonadati</taxon>
        <taxon>Bacteroidota</taxon>
        <taxon>Bacteroidia</taxon>
        <taxon>Bacteroidales</taxon>
        <taxon>Muribaculaceae</taxon>
        <taxon>Sodaliphilus</taxon>
    </lineage>
</organism>
<keyword evidence="2" id="KW-0547">Nucleotide-binding</keyword>
<dbReference type="InterPro" id="IPR027417">
    <property type="entry name" value="P-loop_NTPase"/>
</dbReference>
<keyword evidence="3" id="KW-1185">Reference proteome</keyword>
<dbReference type="RefSeq" id="WP_154328046.1">
    <property type="nucleotide sequence ID" value="NZ_CP045696.1"/>
</dbReference>
<accession>A0A6L5X731</accession>
<evidence type="ECO:0000313" key="3">
    <source>
        <dbReference type="Proteomes" id="UP000483362"/>
    </source>
</evidence>
<proteinExistence type="predicted"/>
<dbReference type="GO" id="GO:0005524">
    <property type="term" value="F:ATP binding"/>
    <property type="evidence" value="ECO:0007669"/>
    <property type="project" value="InterPro"/>
</dbReference>
<dbReference type="Gene3D" id="3.40.50.10810">
    <property type="entry name" value="Tandem AAA-ATPase domain"/>
    <property type="match status" value="1"/>
</dbReference>
<dbReference type="Proteomes" id="UP000483362">
    <property type="component" value="Unassembled WGS sequence"/>
</dbReference>
<gene>
    <name evidence="2" type="ORF">FYJ29_00040</name>
</gene>
<evidence type="ECO:0000259" key="1">
    <source>
        <dbReference type="Pfam" id="PF00176"/>
    </source>
</evidence>
<name>A0A6L5X731_9BACT</name>
<keyword evidence="2" id="KW-0378">Hydrolase</keyword>
<comment type="caution">
    <text evidence="2">The sequence shown here is derived from an EMBL/GenBank/DDBJ whole genome shotgun (WGS) entry which is preliminary data.</text>
</comment>
<keyword evidence="2" id="KW-0067">ATP-binding</keyword>
<dbReference type="EMBL" id="VULT01000001">
    <property type="protein sequence ID" value="MSS16169.1"/>
    <property type="molecule type" value="Genomic_DNA"/>
</dbReference>
<dbReference type="InterPro" id="IPR000330">
    <property type="entry name" value="SNF2_N"/>
</dbReference>